<accession>A0A5S9A8L5</accession>
<dbReference type="Gene3D" id="2.20.28.20">
    <property type="entry name" value="Methionyl-tRNA synthetase, Zn-domain"/>
    <property type="match status" value="1"/>
</dbReference>
<keyword evidence="2 7" id="KW-0547">Nucleotide-binding</keyword>
<dbReference type="InterPro" id="IPR029038">
    <property type="entry name" value="MetRS_Zn"/>
</dbReference>
<evidence type="ECO:0000256" key="3">
    <source>
        <dbReference type="ARBA" id="ARBA00022840"/>
    </source>
</evidence>
<feature type="domain" description="Methionyl/Leucyl tRNA synthetase" evidence="9">
    <location>
        <begin position="137"/>
        <end position="516"/>
    </location>
</feature>
<dbReference type="InterPro" id="IPR014710">
    <property type="entry name" value="RmlC-like_jellyroll"/>
</dbReference>
<dbReference type="PANTHER" id="PTHR45765:SF1">
    <property type="entry name" value="METHIONINE--TRNA LIGASE, CYTOPLASMIC"/>
    <property type="match status" value="1"/>
</dbReference>
<comment type="similarity">
    <text evidence="7">Belongs to the class-I aminoacyl-tRNA synthetase family.</text>
</comment>
<dbReference type="InterPro" id="IPR015413">
    <property type="entry name" value="Methionyl/Leucyl_tRNA_Synth"/>
</dbReference>
<dbReference type="Gene3D" id="1.10.730.10">
    <property type="entry name" value="Isoleucyl-tRNA Synthetase, Domain 1"/>
    <property type="match status" value="1"/>
</dbReference>
<dbReference type="Pfam" id="PF09334">
    <property type="entry name" value="tRNA-synt_1g"/>
    <property type="match status" value="1"/>
</dbReference>
<keyword evidence="3 7" id="KW-0067">ATP-binding</keyword>
<feature type="domain" description="Cupin type-2" evidence="8">
    <location>
        <begin position="38"/>
        <end position="105"/>
    </location>
</feature>
<dbReference type="SUPFAM" id="SSF57770">
    <property type="entry name" value="Methionyl-tRNA synthetase (MetRS), Zn-domain"/>
    <property type="match status" value="1"/>
</dbReference>
<evidence type="ECO:0000256" key="5">
    <source>
        <dbReference type="ARBA" id="ARBA00023146"/>
    </source>
</evidence>
<dbReference type="Pfam" id="PF07883">
    <property type="entry name" value="Cupin_2"/>
    <property type="match status" value="1"/>
</dbReference>
<gene>
    <name evidence="10" type="primary">focJ</name>
</gene>
<evidence type="ECO:0000256" key="6">
    <source>
        <dbReference type="ARBA" id="ARBA00047364"/>
    </source>
</evidence>
<organism evidence="10">
    <name type="scientific">Nocardia interforma ATCC 21072</name>
    <dbReference type="NCBI Taxonomy" id="1311815"/>
    <lineage>
        <taxon>Bacteria</taxon>
        <taxon>Bacillati</taxon>
        <taxon>Actinomycetota</taxon>
        <taxon>Actinomycetes</taxon>
        <taxon>Mycobacteriales</taxon>
        <taxon>Nocardiaceae</taxon>
        <taxon>Nocardia</taxon>
    </lineage>
</organism>
<evidence type="ECO:0000259" key="9">
    <source>
        <dbReference type="Pfam" id="PF09334"/>
    </source>
</evidence>
<dbReference type="GO" id="GO:0005829">
    <property type="term" value="C:cytosol"/>
    <property type="evidence" value="ECO:0007669"/>
    <property type="project" value="TreeGrafter"/>
</dbReference>
<evidence type="ECO:0000313" key="10">
    <source>
        <dbReference type="EMBL" id="AVW82905.1"/>
    </source>
</evidence>
<dbReference type="InterPro" id="IPR014729">
    <property type="entry name" value="Rossmann-like_a/b/a_fold"/>
</dbReference>
<keyword evidence="4 7" id="KW-0648">Protein biosynthesis</keyword>
<dbReference type="PROSITE" id="PS00178">
    <property type="entry name" value="AA_TRNA_LIGASE_I"/>
    <property type="match status" value="1"/>
</dbReference>
<reference evidence="10" key="1">
    <citation type="journal article" date="2019" name="Appl. Environ. Microbiol.">
        <title>Comparative investigation into formycin A and pyrazofurin A biosynthesis reveals branch pathways for the construction of C-nucleoside scaffolds.</title>
        <authorList>
            <person name="Zhang M."/>
            <person name="Zhang P."/>
            <person name="Xu G."/>
            <person name="Zhou W."/>
            <person name="Gao Y."/>
            <person name="Gong R."/>
            <person name="Cai Y.S."/>
            <person name="Cong H."/>
            <person name="Deng Z."/>
            <person name="Price N.P.J."/>
            <person name="Mao X."/>
            <person name="Chen W."/>
        </authorList>
    </citation>
    <scope>NUCLEOTIDE SEQUENCE</scope>
    <source>
        <strain evidence="10">ATCC 21072</strain>
    </source>
</reference>
<dbReference type="PANTHER" id="PTHR45765">
    <property type="entry name" value="METHIONINE--TRNA LIGASE"/>
    <property type="match status" value="1"/>
</dbReference>
<sequence>MIVSEVPRELADLARADFVRSVAPQWAQAADAPFNVRRVTLRPGEITAEHNHHDLEVWVMLDGSGEVTWDGRRRVITAGDSVYLPPLAPHTLRNLSGDRPLSFFSLWWESLPALAAVHAERQVVERQGRPVLLLPSFPTPNGELHLGHLSGPFLNADACRRALLAAGERAALLLGTVGHQSQVSAAAQAEGVSFHELAERNTDAITEGLTAASVEWDVFVRPSEPAYPAMATAVFESLRDRGVLVRRTEPTNFCEPCDRFLLEAFVAGRCPHCGSDQTAGIECELCALPYHDRDLVDPSCSTCGTAAVQRPLTRYFLPLEPLRDRLTDYLRGTAMHGRLRAYVERVLAKPLPDLPVSIPAEHGIPIHVEDAEGPAGQRMYSAFELTARFLVALDGLTGGWESYARRENPRTVLFFGFDNAFLRAFAFPAVLGAFTDALALPEALVCNDFYLLDGEKFSTGRKHAVWLREAAGSANADQLRLYLAATSPDVRRRDFTAQGYAEFVTGELIGRWQGLLDDVGGRIAERFGGTAPEAGGWHAEAERFYGQIKELASAATLDYLPGRFKPRAVVAAVSTLVRQAEDFAEVSADATPGSGLARTCAALELMAVRTLAMAITPLAPEAGGRIAAALGEDAIALDATPRWVRSGAGIKFPTDLFDHDTTIARGLK</sequence>
<dbReference type="SUPFAM" id="SSF52374">
    <property type="entry name" value="Nucleotidylyl transferase"/>
    <property type="match status" value="1"/>
</dbReference>
<dbReference type="GO" id="GO:0005524">
    <property type="term" value="F:ATP binding"/>
    <property type="evidence" value="ECO:0007669"/>
    <property type="project" value="UniProtKB-KW"/>
</dbReference>
<keyword evidence="1 7" id="KW-0436">Ligase</keyword>
<comment type="catalytic activity">
    <reaction evidence="6">
        <text>tRNA(Met) + L-methionine + ATP = L-methionyl-tRNA(Met) + AMP + diphosphate</text>
        <dbReference type="Rhea" id="RHEA:13481"/>
        <dbReference type="Rhea" id="RHEA-COMP:9667"/>
        <dbReference type="Rhea" id="RHEA-COMP:9698"/>
        <dbReference type="ChEBI" id="CHEBI:30616"/>
        <dbReference type="ChEBI" id="CHEBI:33019"/>
        <dbReference type="ChEBI" id="CHEBI:57844"/>
        <dbReference type="ChEBI" id="CHEBI:78442"/>
        <dbReference type="ChEBI" id="CHEBI:78530"/>
        <dbReference type="ChEBI" id="CHEBI:456215"/>
        <dbReference type="EC" id="6.1.1.10"/>
    </reaction>
</comment>
<name>A0A5S9A8L5_9NOCA</name>
<keyword evidence="5 7" id="KW-0030">Aminoacyl-tRNA synthetase</keyword>
<dbReference type="AlphaFoldDB" id="A0A5S9A8L5"/>
<evidence type="ECO:0000259" key="8">
    <source>
        <dbReference type="Pfam" id="PF07883"/>
    </source>
</evidence>
<dbReference type="InterPro" id="IPR013096">
    <property type="entry name" value="Cupin_2"/>
</dbReference>
<evidence type="ECO:0000256" key="7">
    <source>
        <dbReference type="RuleBase" id="RU363039"/>
    </source>
</evidence>
<dbReference type="GO" id="GO:0006431">
    <property type="term" value="P:methionyl-tRNA aminoacylation"/>
    <property type="evidence" value="ECO:0007669"/>
    <property type="project" value="TreeGrafter"/>
</dbReference>
<evidence type="ECO:0000256" key="2">
    <source>
        <dbReference type="ARBA" id="ARBA00022741"/>
    </source>
</evidence>
<dbReference type="EMBL" id="KY682079">
    <property type="protein sequence ID" value="AVW82905.1"/>
    <property type="molecule type" value="Genomic_DNA"/>
</dbReference>
<dbReference type="InterPro" id="IPR011051">
    <property type="entry name" value="RmlC_Cupin_sf"/>
</dbReference>
<dbReference type="Gene3D" id="3.40.50.620">
    <property type="entry name" value="HUPs"/>
    <property type="match status" value="1"/>
</dbReference>
<proteinExistence type="inferred from homology"/>
<dbReference type="SUPFAM" id="SSF51182">
    <property type="entry name" value="RmlC-like cupins"/>
    <property type="match status" value="1"/>
</dbReference>
<evidence type="ECO:0000256" key="1">
    <source>
        <dbReference type="ARBA" id="ARBA00022598"/>
    </source>
</evidence>
<protein>
    <submittedName>
        <fullName evidence="10">Methionine-tRNA ligase</fullName>
    </submittedName>
</protein>
<dbReference type="GO" id="GO:0004825">
    <property type="term" value="F:methionine-tRNA ligase activity"/>
    <property type="evidence" value="ECO:0007669"/>
    <property type="project" value="UniProtKB-EC"/>
</dbReference>
<evidence type="ECO:0000256" key="4">
    <source>
        <dbReference type="ARBA" id="ARBA00022917"/>
    </source>
</evidence>
<dbReference type="Gene3D" id="2.60.120.10">
    <property type="entry name" value="Jelly Rolls"/>
    <property type="match status" value="1"/>
</dbReference>
<dbReference type="InterPro" id="IPR023458">
    <property type="entry name" value="Met-tRNA_ligase_1"/>
</dbReference>
<dbReference type="InterPro" id="IPR001412">
    <property type="entry name" value="aa-tRNA-synth_I_CS"/>
</dbReference>